<accession>A0A2D1U0Y8</accession>
<evidence type="ECO:0000256" key="1">
    <source>
        <dbReference type="ARBA" id="ARBA00022801"/>
    </source>
</evidence>
<dbReference type="Gene3D" id="3.40.50.1820">
    <property type="entry name" value="alpha/beta hydrolase"/>
    <property type="match status" value="1"/>
</dbReference>
<dbReference type="SUPFAM" id="SSF53474">
    <property type="entry name" value="alpha/beta-Hydrolases"/>
    <property type="match status" value="1"/>
</dbReference>
<dbReference type="GO" id="GO:0004252">
    <property type="term" value="F:serine-type endopeptidase activity"/>
    <property type="evidence" value="ECO:0007669"/>
    <property type="project" value="TreeGrafter"/>
</dbReference>
<dbReference type="Pfam" id="PF00326">
    <property type="entry name" value="Peptidase_S9"/>
    <property type="match status" value="1"/>
</dbReference>
<dbReference type="OrthoDB" id="9812921at2"/>
<dbReference type="PANTHER" id="PTHR42776">
    <property type="entry name" value="SERINE PEPTIDASE S9 FAMILY MEMBER"/>
    <property type="match status" value="1"/>
</dbReference>
<protein>
    <recommendedName>
        <fullName evidence="2">Peptidase S9 prolyl oligopeptidase catalytic domain-containing protein</fullName>
    </recommendedName>
</protein>
<keyword evidence="4" id="KW-1185">Reference proteome</keyword>
<dbReference type="SUPFAM" id="SSF82171">
    <property type="entry name" value="DPP6 N-terminal domain-like"/>
    <property type="match status" value="1"/>
</dbReference>
<keyword evidence="1" id="KW-0378">Hydrolase</keyword>
<evidence type="ECO:0000313" key="4">
    <source>
        <dbReference type="Proteomes" id="UP000223749"/>
    </source>
</evidence>
<feature type="domain" description="Peptidase S9 prolyl oligopeptidase catalytic" evidence="2">
    <location>
        <begin position="697"/>
        <end position="881"/>
    </location>
</feature>
<proteinExistence type="predicted"/>
<evidence type="ECO:0000313" key="3">
    <source>
        <dbReference type="EMBL" id="ATP55273.1"/>
    </source>
</evidence>
<organism evidence="3 4">
    <name type="scientific">Pedobacter ginsengisoli</name>
    <dbReference type="NCBI Taxonomy" id="363852"/>
    <lineage>
        <taxon>Bacteria</taxon>
        <taxon>Pseudomonadati</taxon>
        <taxon>Bacteroidota</taxon>
        <taxon>Sphingobacteriia</taxon>
        <taxon>Sphingobacteriales</taxon>
        <taxon>Sphingobacteriaceae</taxon>
        <taxon>Pedobacter</taxon>
    </lineage>
</organism>
<reference evidence="3 4" key="1">
    <citation type="submission" date="2017-10" db="EMBL/GenBank/DDBJ databases">
        <title>Whole genome of Pedobacter ginsengisoli T01R-27 isolated from tomato rhizosphere.</title>
        <authorList>
            <person name="Weon H.-Y."/>
            <person name="Lee S.A."/>
            <person name="Sang M.K."/>
            <person name="Song J."/>
        </authorList>
    </citation>
    <scope>NUCLEOTIDE SEQUENCE [LARGE SCALE GENOMIC DNA]</scope>
    <source>
        <strain evidence="3 4">T01R-27</strain>
    </source>
</reference>
<dbReference type="InterPro" id="IPR001375">
    <property type="entry name" value="Peptidase_S9_cat"/>
</dbReference>
<evidence type="ECO:0000259" key="2">
    <source>
        <dbReference type="Pfam" id="PF00326"/>
    </source>
</evidence>
<dbReference type="RefSeq" id="WP_099437226.1">
    <property type="nucleotide sequence ID" value="NZ_CP024091.1"/>
</dbReference>
<dbReference type="Proteomes" id="UP000223749">
    <property type="component" value="Chromosome"/>
</dbReference>
<gene>
    <name evidence="3" type="ORF">CPT03_01735</name>
</gene>
<name>A0A2D1U0Y8_9SPHI</name>
<sequence>MRKKILIIILVLIYSSGFGQKPVLDTTAFNGWPYVNCPLISNDGKFVSYRIENQPVNGGTLVIQKLFDKWRKNIIGGKLEFFSSDSQKGIFTIKDSLFVLEFSDNSLKFKGIVDSFKYPEINNNDWIAYQIKGRNDSLMLYNIYTNEVKTYGSVINYGFDRNGQFLLIETKAKDEQINDYSLRYISLKSKNTSTIWTSKYGKPESIKSFAFNDDGTQIAFIVGHADNDLNNNSIWIYKNDRDEAEAVVTVTNLEPNFVIGSDGLKFNSQSDKIFFNLSRIANHDLKKTGSASVDIWNYKDELLQSEQVGRRSKDQFRAVVNLNTKMLVRLEDEYSSLSFSSNNNSPKGNYLIAEKINYFSDYWWHKDFAQNIELVSTLDGARRPVLNNSKHIIRNVKLSPSEEFVVWYDPNAHHYYSYEIASGKIRNLSKDLPYPLFDNEKSSPNKQAAFGLVGWVEDGKSILVYDRYDIWDLNLLNGRKPINTTNKFGRNNRIVLGVADNNIVRNFKENDTVLIAGFNRNTKENGFFKTVIGKGGITRKGKMQSYSFCIPRTVPYVKGLGTIRDLISAGWPIKAKNTDLFLVYRMKSDESINLFTTKDLVNFKRISDIHPETKYNWITAELHHWKMLDGKPSQGILYKPENFSEKKKYPLIFLYYEEKSDGLHMFMQPRYSSAIIDIPYYVSNGYLVFVPDIHFKKGHIGKGTVNSVVSAAAYLSKYEWVDSNRLGIHGQSFGGYETNYLITHSNIFKAACEGSGSSNLISSYSQLTGGLQKGSGGSRQSLFEIDQSFIGVTPWERPDLYVENSPVFGIQNVTTPLLIWHCKDDVSVPFEQGIEMFLGMRRANKKVWLLQYDGDGHAVGGNNAIDLTTRMKQFFDHYLKNTPAPVWMTRGIPYKDKQVQDGLELDYSGVQP</sequence>
<dbReference type="InterPro" id="IPR029058">
    <property type="entry name" value="AB_hydrolase_fold"/>
</dbReference>
<dbReference type="GO" id="GO:0006508">
    <property type="term" value="P:proteolysis"/>
    <property type="evidence" value="ECO:0007669"/>
    <property type="project" value="InterPro"/>
</dbReference>
<dbReference type="PANTHER" id="PTHR42776:SF4">
    <property type="entry name" value="ACYLAMINO-ACID-RELEASING ENZYME"/>
    <property type="match status" value="1"/>
</dbReference>
<dbReference type="AlphaFoldDB" id="A0A2D1U0Y8"/>
<dbReference type="KEGG" id="pgs:CPT03_01735"/>
<dbReference type="EMBL" id="CP024091">
    <property type="protein sequence ID" value="ATP55273.1"/>
    <property type="molecule type" value="Genomic_DNA"/>
</dbReference>